<feature type="transmembrane region" description="Helical" evidence="7">
    <location>
        <begin position="45"/>
        <end position="63"/>
    </location>
</feature>
<evidence type="ECO:0000256" key="7">
    <source>
        <dbReference type="SAM" id="Phobius"/>
    </source>
</evidence>
<keyword evidence="3 7" id="KW-0812">Transmembrane</keyword>
<evidence type="ECO:0000256" key="3">
    <source>
        <dbReference type="ARBA" id="ARBA00022692"/>
    </source>
</evidence>
<name>A0A7D5YHL9_9ACTN</name>
<dbReference type="AlphaFoldDB" id="A0A7D5YHL9"/>
<sequence length="328" mass="33487">MMGRRRAWRAALTAVFVAAVLGGVTLTLRGQQWSTLGRLLRPDTAGWLLAALLVTGVGLLCGMRAWTLTLASVGAVVPPRTGVRMFFVGFLGKFVPGRVWGLLAQLRLGDAAGVSRGRMAGTYLVNLVVVLLTGGAVGLLVAPAVLGTGTGLAWLLLPVALLVVLAIRPRVLDLLVRLAARVARRPRPAPLHRPAEVRHAIAWQSLSWVLSGVHLWIVAVLLGADAGAALPAAVGAFALATTAGTVALFVPDGAGVREVLVVAALSTVLPLPAAVTAAVASRVLSTLAEALTAGLALLAVAASERLATSGNPATPSAGPDPRLTPTPG</sequence>
<keyword evidence="5 7" id="KW-0472">Membrane</keyword>
<proteinExistence type="predicted"/>
<evidence type="ECO:0000256" key="5">
    <source>
        <dbReference type="ARBA" id="ARBA00023136"/>
    </source>
</evidence>
<accession>A0A7D5YHL9</accession>
<feature type="region of interest" description="Disordered" evidence="6">
    <location>
        <begin position="308"/>
        <end position="328"/>
    </location>
</feature>
<feature type="transmembrane region" description="Helical" evidence="7">
    <location>
        <begin position="152"/>
        <end position="180"/>
    </location>
</feature>
<keyword evidence="2" id="KW-1003">Cell membrane</keyword>
<protein>
    <submittedName>
        <fullName evidence="8">Flippase-like domain-containing protein</fullName>
    </submittedName>
</protein>
<evidence type="ECO:0000256" key="2">
    <source>
        <dbReference type="ARBA" id="ARBA00022475"/>
    </source>
</evidence>
<evidence type="ECO:0000256" key="4">
    <source>
        <dbReference type="ARBA" id="ARBA00022989"/>
    </source>
</evidence>
<feature type="transmembrane region" description="Helical" evidence="7">
    <location>
        <begin position="201"/>
        <end position="222"/>
    </location>
</feature>
<organism evidence="8">
    <name type="scientific">Micromonospora carbonacea</name>
    <dbReference type="NCBI Taxonomy" id="47853"/>
    <lineage>
        <taxon>Bacteria</taxon>
        <taxon>Bacillati</taxon>
        <taxon>Actinomycetota</taxon>
        <taxon>Actinomycetes</taxon>
        <taxon>Micromonosporales</taxon>
        <taxon>Micromonosporaceae</taxon>
        <taxon>Micromonospora</taxon>
    </lineage>
</organism>
<evidence type="ECO:0000313" key="8">
    <source>
        <dbReference type="EMBL" id="QLJ99516.1"/>
    </source>
</evidence>
<dbReference type="InterPro" id="IPR022791">
    <property type="entry name" value="L-PG_synthase/AglD"/>
</dbReference>
<dbReference type="EMBL" id="CP058905">
    <property type="protein sequence ID" value="QLJ99516.1"/>
    <property type="molecule type" value="Genomic_DNA"/>
</dbReference>
<reference evidence="8" key="1">
    <citation type="submission" date="2020-08" db="EMBL/GenBank/DDBJ databases">
        <title>A bifunctional nitrone conjugated secondary metabolite targeting the ribosome.</title>
        <authorList>
            <person name="Limbrick E.M."/>
            <person name="Graf M."/>
            <person name="Derewacz D.K."/>
            <person name="Nguyen F."/>
            <person name="Spraggins J.M."/>
            <person name="Wieland M."/>
            <person name="Ynigez-Gutierrez A.E."/>
            <person name="Reisman B.J."/>
            <person name="Zinshteyn B."/>
            <person name="McCulloch K."/>
            <person name="Iverson T.M."/>
            <person name="Green R."/>
            <person name="Wilson D.N."/>
            <person name="Bachmann B.O."/>
        </authorList>
    </citation>
    <scope>NUCLEOTIDE SEQUENCE</scope>
    <source>
        <strain evidence="8">Africana</strain>
    </source>
</reference>
<feature type="transmembrane region" description="Helical" evidence="7">
    <location>
        <begin position="123"/>
        <end position="146"/>
    </location>
</feature>
<gene>
    <name evidence="8" type="ORF">HZU44_05170</name>
</gene>
<keyword evidence="4 7" id="KW-1133">Transmembrane helix</keyword>
<feature type="transmembrane region" description="Helical" evidence="7">
    <location>
        <begin position="259"/>
        <end position="280"/>
    </location>
</feature>
<dbReference type="Pfam" id="PF03706">
    <property type="entry name" value="LPG_synthase_TM"/>
    <property type="match status" value="1"/>
</dbReference>
<evidence type="ECO:0000256" key="1">
    <source>
        <dbReference type="ARBA" id="ARBA00004651"/>
    </source>
</evidence>
<evidence type="ECO:0000256" key="6">
    <source>
        <dbReference type="SAM" id="MobiDB-lite"/>
    </source>
</evidence>
<dbReference type="GO" id="GO:0005886">
    <property type="term" value="C:plasma membrane"/>
    <property type="evidence" value="ECO:0007669"/>
    <property type="project" value="UniProtKB-SubCell"/>
</dbReference>
<feature type="transmembrane region" description="Helical" evidence="7">
    <location>
        <begin position="228"/>
        <end position="250"/>
    </location>
</feature>
<comment type="subcellular location">
    <subcellularLocation>
        <location evidence="1">Cell membrane</location>
        <topology evidence="1">Multi-pass membrane protein</topology>
    </subcellularLocation>
</comment>